<evidence type="ECO:0000313" key="1">
    <source>
        <dbReference type="EMBL" id="AIF83341.1"/>
    </source>
</evidence>
<accession>A0A075MP74</accession>
<name>A0A075MP74_9ARCH</name>
<protein>
    <submittedName>
        <fullName evidence="1">Uncharacterized protein</fullName>
    </submittedName>
</protein>
<evidence type="ECO:0000313" key="2">
    <source>
        <dbReference type="Proteomes" id="UP000028194"/>
    </source>
</evidence>
<gene>
    <name evidence="1" type="ORF">NTE_01272</name>
</gene>
<dbReference type="EMBL" id="CP007174">
    <property type="protein sequence ID" value="AIF83341.1"/>
    <property type="molecule type" value="Genomic_DNA"/>
</dbReference>
<sequence length="176" mass="19677">MTYTKCHQNRCGKNARSATAGERCVLPAGARARFRRDGKSATTATGLEACYAPIAAEAAAGAKARGLKISYYFGCALWLSCQGCMPVPQGSLRYRAPRRSAVCILSVRSFLSGTWAGRRSWRHSRWRRRLTIFQRRGFWFGYAGHIIRVYVIPSQRIKISWGICPITSARLLVICI</sequence>
<organism evidence="1 2">
    <name type="scientific">Candidatus Nitrososphaera evergladensis SR1</name>
    <dbReference type="NCBI Taxonomy" id="1459636"/>
    <lineage>
        <taxon>Archaea</taxon>
        <taxon>Nitrososphaerota</taxon>
        <taxon>Nitrososphaeria</taxon>
        <taxon>Nitrososphaerales</taxon>
        <taxon>Nitrososphaeraceae</taxon>
        <taxon>Nitrososphaera</taxon>
    </lineage>
</organism>
<dbReference type="HOGENOM" id="CLU_1521798_0_0_2"/>
<dbReference type="AlphaFoldDB" id="A0A075MP74"/>
<dbReference type="STRING" id="1459636.NTE_01272"/>
<reference evidence="1 2" key="1">
    <citation type="journal article" date="2014" name="PLoS ONE">
        <title>Genome Sequence of Candidatus Nitrososphaera evergladensis from Group I.1b Enriched from Everglades Soil Reveals Novel Genomic Features of the Ammonia-Oxidizing Archaea.</title>
        <authorList>
            <person name="Zhalnina K.V."/>
            <person name="Dias R."/>
            <person name="Leonard M.T."/>
            <person name="Dorr de Quadros P."/>
            <person name="Camargo F.A."/>
            <person name="Drew J.C."/>
            <person name="Farmerie W.G."/>
            <person name="Daroub S.H."/>
            <person name="Triplett E.W."/>
        </authorList>
    </citation>
    <scope>NUCLEOTIDE SEQUENCE [LARGE SCALE GENOMIC DNA]</scope>
    <source>
        <strain evidence="1 2">SR1</strain>
    </source>
</reference>
<dbReference type="Proteomes" id="UP000028194">
    <property type="component" value="Chromosome"/>
</dbReference>
<dbReference type="KEGG" id="nev:NTE_01272"/>
<proteinExistence type="predicted"/>
<keyword evidence="2" id="KW-1185">Reference proteome</keyword>